<evidence type="ECO:0000256" key="5">
    <source>
        <dbReference type="SAM" id="Phobius"/>
    </source>
</evidence>
<evidence type="ECO:0008006" key="8">
    <source>
        <dbReference type="Google" id="ProtNLM"/>
    </source>
</evidence>
<sequence>MTEYEELSRDDKNMAVAVHLASFSGYLIPLGSILGPLIVWLMKRDEIAFVDQCGRNCLNFKISIVVYALICMILMFIGIGFFLFGILAIFDIVVTIIAAMKASEGICYRYPMAISFFKS</sequence>
<keyword evidence="2 5" id="KW-0812">Transmembrane</keyword>
<dbReference type="InterPro" id="IPR019109">
    <property type="entry name" value="MamF_MmsF"/>
</dbReference>
<evidence type="ECO:0000313" key="7">
    <source>
        <dbReference type="Proteomes" id="UP000761574"/>
    </source>
</evidence>
<dbReference type="Proteomes" id="UP000761574">
    <property type="component" value="Unassembled WGS sequence"/>
</dbReference>
<evidence type="ECO:0000256" key="4">
    <source>
        <dbReference type="ARBA" id="ARBA00023136"/>
    </source>
</evidence>
<comment type="caution">
    <text evidence="6">The sequence shown here is derived from an EMBL/GenBank/DDBJ whole genome shotgun (WGS) entry which is preliminary data.</text>
</comment>
<comment type="subcellular location">
    <subcellularLocation>
        <location evidence="1">Membrane</location>
        <topology evidence="1">Multi-pass membrane protein</topology>
    </subcellularLocation>
</comment>
<evidence type="ECO:0000256" key="2">
    <source>
        <dbReference type="ARBA" id="ARBA00022692"/>
    </source>
</evidence>
<keyword evidence="4 5" id="KW-0472">Membrane</keyword>
<name>A0ABQ4PD23_9GAMM</name>
<protein>
    <recommendedName>
        <fullName evidence="8">DUF4870 domain-containing protein</fullName>
    </recommendedName>
</protein>
<evidence type="ECO:0000256" key="1">
    <source>
        <dbReference type="ARBA" id="ARBA00004141"/>
    </source>
</evidence>
<reference evidence="6 7" key="1">
    <citation type="submission" date="2021-05" db="EMBL/GenBank/DDBJ databases">
        <title>Molecular characterization for Shewanella algae harboring chromosomal blaOXA-55-like strains isolated from clinical and environment sample.</title>
        <authorList>
            <person name="Ohama Y."/>
            <person name="Aoki K."/>
            <person name="Harada S."/>
            <person name="Moriya K."/>
            <person name="Ishii Y."/>
            <person name="Tateda K."/>
        </authorList>
    </citation>
    <scope>NUCLEOTIDE SEQUENCE [LARGE SCALE GENOMIC DNA]</scope>
    <source>
        <strain evidence="6 7">LMG 23746</strain>
    </source>
</reference>
<proteinExistence type="predicted"/>
<organism evidence="6 7">
    <name type="scientific">Shewanella algidipiscicola</name>
    <dbReference type="NCBI Taxonomy" id="614070"/>
    <lineage>
        <taxon>Bacteria</taxon>
        <taxon>Pseudomonadati</taxon>
        <taxon>Pseudomonadota</taxon>
        <taxon>Gammaproteobacteria</taxon>
        <taxon>Alteromonadales</taxon>
        <taxon>Shewanellaceae</taxon>
        <taxon>Shewanella</taxon>
    </lineage>
</organism>
<evidence type="ECO:0000256" key="3">
    <source>
        <dbReference type="ARBA" id="ARBA00022989"/>
    </source>
</evidence>
<accession>A0ABQ4PD23</accession>
<feature type="transmembrane region" description="Helical" evidence="5">
    <location>
        <begin position="62"/>
        <end position="90"/>
    </location>
</feature>
<keyword evidence="7" id="KW-1185">Reference proteome</keyword>
<keyword evidence="3 5" id="KW-1133">Transmembrane helix</keyword>
<dbReference type="Pfam" id="PF09685">
    <property type="entry name" value="MamF_MmsF"/>
    <property type="match status" value="1"/>
</dbReference>
<evidence type="ECO:0000313" key="6">
    <source>
        <dbReference type="EMBL" id="GIU45011.1"/>
    </source>
</evidence>
<gene>
    <name evidence="6" type="ORF">TUM4630_12070</name>
</gene>
<feature type="transmembrane region" description="Helical" evidence="5">
    <location>
        <begin position="20"/>
        <end position="41"/>
    </location>
</feature>
<dbReference type="EMBL" id="BPFB01000011">
    <property type="protein sequence ID" value="GIU45011.1"/>
    <property type="molecule type" value="Genomic_DNA"/>
</dbReference>